<evidence type="ECO:0000256" key="3">
    <source>
        <dbReference type="ARBA" id="ARBA00022603"/>
    </source>
</evidence>
<dbReference type="Pfam" id="PF08468">
    <property type="entry name" value="MTS_N"/>
    <property type="match status" value="1"/>
</dbReference>
<feature type="domain" description="Methyltransferase small N-terminal" evidence="7">
    <location>
        <begin position="70"/>
        <end position="162"/>
    </location>
</feature>
<dbReference type="PANTHER" id="PTHR47816">
    <property type="entry name" value="RIBOSOMAL RNA SMALL SUBUNIT METHYLTRANSFERASE C"/>
    <property type="match status" value="1"/>
</dbReference>
<evidence type="ECO:0000313" key="8">
    <source>
        <dbReference type="EMBL" id="RTR23545.1"/>
    </source>
</evidence>
<reference evidence="8 9" key="1">
    <citation type="submission" date="2018-12" db="EMBL/GenBank/DDBJ databases">
        <authorList>
            <person name="Yang Y."/>
        </authorList>
    </citation>
    <scope>NUCLEOTIDE SEQUENCE [LARGE SCALE GENOMIC DNA]</scope>
    <source>
        <strain evidence="8 9">L-25-5w-1</strain>
    </source>
</reference>
<evidence type="ECO:0000256" key="2">
    <source>
        <dbReference type="ARBA" id="ARBA00022552"/>
    </source>
</evidence>
<proteinExistence type="predicted"/>
<organism evidence="8 9">
    <name type="scientific">Azospirillum griseum</name>
    <dbReference type="NCBI Taxonomy" id="2496639"/>
    <lineage>
        <taxon>Bacteria</taxon>
        <taxon>Pseudomonadati</taxon>
        <taxon>Pseudomonadota</taxon>
        <taxon>Alphaproteobacteria</taxon>
        <taxon>Rhodospirillales</taxon>
        <taxon>Azospirillaceae</taxon>
        <taxon>Azospirillum</taxon>
    </lineage>
</organism>
<evidence type="ECO:0000259" key="6">
    <source>
        <dbReference type="Pfam" id="PF05175"/>
    </source>
</evidence>
<protein>
    <submittedName>
        <fullName evidence="8">Class I SAM-dependent methyltransferase</fullName>
    </submittedName>
</protein>
<accession>A0A431VMR0</accession>
<dbReference type="AlphaFoldDB" id="A0A431VMR0"/>
<dbReference type="OrthoDB" id="9816072at2"/>
<gene>
    <name evidence="8" type="ORF">EJ903_03160</name>
</gene>
<evidence type="ECO:0000256" key="1">
    <source>
        <dbReference type="ARBA" id="ARBA00022490"/>
    </source>
</evidence>
<evidence type="ECO:0000313" key="9">
    <source>
        <dbReference type="Proteomes" id="UP000277007"/>
    </source>
</evidence>
<name>A0A431VMR0_9PROT</name>
<dbReference type="PANTHER" id="PTHR47816:SF4">
    <property type="entry name" value="RIBOSOMAL RNA SMALL SUBUNIT METHYLTRANSFERASE C"/>
    <property type="match status" value="1"/>
</dbReference>
<dbReference type="InterPro" id="IPR013675">
    <property type="entry name" value="Mtase_sm_N"/>
</dbReference>
<keyword evidence="5" id="KW-0949">S-adenosyl-L-methionine</keyword>
<keyword evidence="2" id="KW-0698">rRNA processing</keyword>
<comment type="caution">
    <text evidence="8">The sequence shown here is derived from an EMBL/GenBank/DDBJ whole genome shotgun (WGS) entry which is preliminary data.</text>
</comment>
<sequence>MSRLDNRATDRDSTIAAVAAEALSERKPQGRILVAFDSDGGIADALRAGGAEVVPWLRLATTGASRDGATAWPADGAFDGAVLRLPRGWASFEMALHALAARLPVGAPLWIVGSNDEGVTSAVKRFDGLVEGAETLIIKRRARVLETRRTAESARGQLEDWRETVTLPLPAPASPLDLVSYPGLFAHGRLDAGTECLLRVLPDIAAGVRVLDFGCGAGVIGRAVRERQPEAPLTLLDIDAVALHAARQNVPGAELVLSDGLDGLGTRERFGLILSNPPLHRGKDEDFGMLEALVAGTKQYLKLRGTLIAVTQRTAGVGKLFKTAFGHSDLLLETPQFQVWSGTPK</sequence>
<keyword evidence="3 8" id="KW-0489">Methyltransferase</keyword>
<dbReference type="InterPro" id="IPR029063">
    <property type="entry name" value="SAM-dependent_MTases_sf"/>
</dbReference>
<dbReference type="SUPFAM" id="SSF53335">
    <property type="entry name" value="S-adenosyl-L-methionine-dependent methyltransferases"/>
    <property type="match status" value="1"/>
</dbReference>
<dbReference type="Gene3D" id="3.40.50.150">
    <property type="entry name" value="Vaccinia Virus protein VP39"/>
    <property type="match status" value="2"/>
</dbReference>
<keyword evidence="9" id="KW-1185">Reference proteome</keyword>
<dbReference type="InterPro" id="IPR046977">
    <property type="entry name" value="RsmC/RlmG"/>
</dbReference>
<keyword evidence="1" id="KW-0963">Cytoplasm</keyword>
<feature type="domain" description="Methyltransferase small" evidence="6">
    <location>
        <begin position="177"/>
        <end position="340"/>
    </location>
</feature>
<dbReference type="Pfam" id="PF05175">
    <property type="entry name" value="MTS"/>
    <property type="match status" value="1"/>
</dbReference>
<dbReference type="Proteomes" id="UP000277007">
    <property type="component" value="Unassembled WGS sequence"/>
</dbReference>
<evidence type="ECO:0000259" key="7">
    <source>
        <dbReference type="Pfam" id="PF08468"/>
    </source>
</evidence>
<dbReference type="EMBL" id="RXMA01000002">
    <property type="protein sequence ID" value="RTR23545.1"/>
    <property type="molecule type" value="Genomic_DNA"/>
</dbReference>
<dbReference type="CDD" id="cd02440">
    <property type="entry name" value="AdoMet_MTases"/>
    <property type="match status" value="1"/>
</dbReference>
<evidence type="ECO:0000256" key="5">
    <source>
        <dbReference type="ARBA" id="ARBA00022691"/>
    </source>
</evidence>
<dbReference type="InterPro" id="IPR007848">
    <property type="entry name" value="Small_mtfrase_dom"/>
</dbReference>
<keyword evidence="4 8" id="KW-0808">Transferase</keyword>
<dbReference type="GO" id="GO:0008990">
    <property type="term" value="F:rRNA (guanine-N2-)-methyltransferase activity"/>
    <property type="evidence" value="ECO:0007669"/>
    <property type="project" value="InterPro"/>
</dbReference>
<evidence type="ECO:0000256" key="4">
    <source>
        <dbReference type="ARBA" id="ARBA00022679"/>
    </source>
</evidence>
<dbReference type="RefSeq" id="WP_126612053.1">
    <property type="nucleotide sequence ID" value="NZ_JBHUCY010000010.1"/>
</dbReference>